<gene>
    <name evidence="4" type="ORF">GCM10010832_22070</name>
</gene>
<keyword evidence="1" id="KW-0175">Coiled coil</keyword>
<keyword evidence="5" id="KW-1185">Reference proteome</keyword>
<accession>A0ABQ1SM70</accession>
<keyword evidence="2" id="KW-1133">Transmembrane helix</keyword>
<protein>
    <recommendedName>
        <fullName evidence="3">HTH luxR-type domain-containing protein</fullName>
    </recommendedName>
</protein>
<dbReference type="SMART" id="SM00421">
    <property type="entry name" value="HTH_LUXR"/>
    <property type="match status" value="1"/>
</dbReference>
<evidence type="ECO:0000256" key="1">
    <source>
        <dbReference type="SAM" id="Coils"/>
    </source>
</evidence>
<sequence length="257" mass="30374">MQYFFTQQNVKLYLSNYTKEQELANLNLLNQKQSYQNRLLSILICFAVISLIFYYFYKRKQKQIMLTKIQLNETEHNKLKAEQKLKEELILRKEQNEKILKLAFDNELKGKELLQLQLQQKQNEIEAAQLEKQSSVNLLNEAFLALKDEKINDASLLLKKLQTNKIISQQNNSLKELFESISPNFMQRLNEINPNLTEQDILYCALIRQKHSTKQIANFLNVSPKSVNQHKYRLKKKLAISKEENINDFISKIEFSA</sequence>
<comment type="caution">
    <text evidence="4">The sequence shown here is derived from an EMBL/GenBank/DDBJ whole genome shotgun (WGS) entry which is preliminary data.</text>
</comment>
<keyword evidence="2" id="KW-0812">Transmembrane</keyword>
<feature type="coiled-coil region" evidence="1">
    <location>
        <begin position="71"/>
        <end position="138"/>
    </location>
</feature>
<dbReference type="InterPro" id="IPR036388">
    <property type="entry name" value="WH-like_DNA-bd_sf"/>
</dbReference>
<feature type="transmembrane region" description="Helical" evidence="2">
    <location>
        <begin position="39"/>
        <end position="57"/>
    </location>
</feature>
<proteinExistence type="predicted"/>
<dbReference type="Pfam" id="PF00196">
    <property type="entry name" value="GerE"/>
    <property type="match status" value="1"/>
</dbReference>
<reference evidence="5" key="1">
    <citation type="journal article" date="2019" name="Int. J. Syst. Evol. Microbiol.">
        <title>The Global Catalogue of Microorganisms (GCM) 10K type strain sequencing project: providing services to taxonomists for standard genome sequencing and annotation.</title>
        <authorList>
            <consortium name="The Broad Institute Genomics Platform"/>
            <consortium name="The Broad Institute Genome Sequencing Center for Infectious Disease"/>
            <person name="Wu L."/>
            <person name="Ma J."/>
        </authorList>
    </citation>
    <scope>NUCLEOTIDE SEQUENCE [LARGE SCALE GENOMIC DNA]</scope>
    <source>
        <strain evidence="5">CGMCC 1.12931</strain>
    </source>
</reference>
<name>A0ABQ1SM70_9FLAO</name>
<dbReference type="EMBL" id="BMGM01000010">
    <property type="protein sequence ID" value="GGE41600.1"/>
    <property type="molecule type" value="Genomic_DNA"/>
</dbReference>
<dbReference type="InterPro" id="IPR016032">
    <property type="entry name" value="Sig_transdc_resp-reg_C-effctor"/>
</dbReference>
<feature type="domain" description="HTH luxR-type" evidence="3">
    <location>
        <begin position="193"/>
        <end position="253"/>
    </location>
</feature>
<keyword evidence="2" id="KW-0472">Membrane</keyword>
<evidence type="ECO:0000259" key="3">
    <source>
        <dbReference type="SMART" id="SM00421"/>
    </source>
</evidence>
<dbReference type="Gene3D" id="1.10.10.10">
    <property type="entry name" value="Winged helix-like DNA-binding domain superfamily/Winged helix DNA-binding domain"/>
    <property type="match status" value="1"/>
</dbReference>
<evidence type="ECO:0000313" key="4">
    <source>
        <dbReference type="EMBL" id="GGE41600.1"/>
    </source>
</evidence>
<dbReference type="SUPFAM" id="SSF46894">
    <property type="entry name" value="C-terminal effector domain of the bipartite response regulators"/>
    <property type="match status" value="1"/>
</dbReference>
<evidence type="ECO:0000313" key="5">
    <source>
        <dbReference type="Proteomes" id="UP000599179"/>
    </source>
</evidence>
<dbReference type="InterPro" id="IPR000792">
    <property type="entry name" value="Tscrpt_reg_LuxR_C"/>
</dbReference>
<evidence type="ECO:0000256" key="2">
    <source>
        <dbReference type="SAM" id="Phobius"/>
    </source>
</evidence>
<organism evidence="4 5">
    <name type="scientific">Psychroflexus planctonicus</name>
    <dbReference type="NCBI Taxonomy" id="1526575"/>
    <lineage>
        <taxon>Bacteria</taxon>
        <taxon>Pseudomonadati</taxon>
        <taxon>Bacteroidota</taxon>
        <taxon>Flavobacteriia</taxon>
        <taxon>Flavobacteriales</taxon>
        <taxon>Flavobacteriaceae</taxon>
        <taxon>Psychroflexus</taxon>
    </lineage>
</organism>
<dbReference type="Proteomes" id="UP000599179">
    <property type="component" value="Unassembled WGS sequence"/>
</dbReference>